<name>A0ABY3MAY6_9FLAO</name>
<keyword evidence="3" id="KW-1185">Reference proteome</keyword>
<feature type="transmembrane region" description="Helical" evidence="1">
    <location>
        <begin position="40"/>
        <end position="61"/>
    </location>
</feature>
<keyword evidence="1" id="KW-0472">Membrane</keyword>
<comment type="caution">
    <text evidence="2">The sequence shown here is derived from an EMBL/GenBank/DDBJ whole genome shotgun (WGS) entry which is preliminary data.</text>
</comment>
<dbReference type="RefSeq" id="WP_148380859.1">
    <property type="nucleotide sequence ID" value="NZ_VSKN01000007.1"/>
</dbReference>
<sequence length="74" mass="8438">MKAVNPLTLLLIFASLIGYIALSIWFVFKNEQKKLNRIIWICLILGLPFLGSTIYFLKYFIDSGSTEISPKNTP</sequence>
<dbReference type="EMBL" id="VSKN01000007">
    <property type="protein sequence ID" value="TYC13462.1"/>
    <property type="molecule type" value="Genomic_DNA"/>
</dbReference>
<evidence type="ECO:0000313" key="3">
    <source>
        <dbReference type="Proteomes" id="UP000323621"/>
    </source>
</evidence>
<organism evidence="2 3">
    <name type="scientific">Bizionia gelidisalsuginis</name>
    <dbReference type="NCBI Taxonomy" id="291188"/>
    <lineage>
        <taxon>Bacteria</taxon>
        <taxon>Pseudomonadati</taxon>
        <taxon>Bacteroidota</taxon>
        <taxon>Flavobacteriia</taxon>
        <taxon>Flavobacteriales</taxon>
        <taxon>Flavobacteriaceae</taxon>
        <taxon>Bizionia</taxon>
    </lineage>
</organism>
<evidence type="ECO:0008006" key="4">
    <source>
        <dbReference type="Google" id="ProtNLM"/>
    </source>
</evidence>
<evidence type="ECO:0000256" key="1">
    <source>
        <dbReference type="SAM" id="Phobius"/>
    </source>
</evidence>
<dbReference type="Proteomes" id="UP000323621">
    <property type="component" value="Unassembled WGS sequence"/>
</dbReference>
<accession>A0ABY3MAY6</accession>
<evidence type="ECO:0000313" key="2">
    <source>
        <dbReference type="EMBL" id="TYC13462.1"/>
    </source>
</evidence>
<feature type="transmembrane region" description="Helical" evidence="1">
    <location>
        <begin position="6"/>
        <end position="28"/>
    </location>
</feature>
<keyword evidence="1" id="KW-1133">Transmembrane helix</keyword>
<gene>
    <name evidence="2" type="ORF">ES677_06945</name>
</gene>
<proteinExistence type="predicted"/>
<reference evidence="2 3" key="1">
    <citation type="submission" date="2019-08" db="EMBL/GenBank/DDBJ databases">
        <title>Genomes of Antarctic Bizionia species.</title>
        <authorList>
            <person name="Bowman J.P."/>
        </authorList>
    </citation>
    <scope>NUCLEOTIDE SEQUENCE [LARGE SCALE GENOMIC DNA]</scope>
    <source>
        <strain evidence="2 3">IC164</strain>
    </source>
</reference>
<keyword evidence="1" id="KW-0812">Transmembrane</keyword>
<protein>
    <recommendedName>
        <fullName evidence="4">Cardiolipin synthase N-terminal domain-containing protein</fullName>
    </recommendedName>
</protein>